<dbReference type="KEGG" id="seds:AAY24_10510"/>
<dbReference type="PROSITE" id="PS00211">
    <property type="entry name" value="ABC_TRANSPORTER_1"/>
    <property type="match status" value="1"/>
</dbReference>
<evidence type="ECO:0000256" key="4">
    <source>
        <dbReference type="ARBA" id="ARBA00022840"/>
    </source>
</evidence>
<evidence type="ECO:0000313" key="9">
    <source>
        <dbReference type="Proteomes" id="UP000034410"/>
    </source>
</evidence>
<name>A0A0F7K179_9GAMM</name>
<dbReference type="EMBL" id="CP011412">
    <property type="protein sequence ID" value="AKH20718.1"/>
    <property type="molecule type" value="Genomic_DNA"/>
</dbReference>
<evidence type="ECO:0000256" key="1">
    <source>
        <dbReference type="ARBA" id="ARBA00022448"/>
    </source>
</evidence>
<keyword evidence="1" id="KW-0813">Transport</keyword>
<dbReference type="InterPro" id="IPR027417">
    <property type="entry name" value="P-loop_NTPase"/>
</dbReference>
<dbReference type="OrthoDB" id="9800654at2"/>
<keyword evidence="2" id="KW-0547">Nucleotide-binding</keyword>
<sequence length="211" mass="23840">MLEVAGLACIRGDRKLFSDLSFTLEAGELLHLHGHNGSGKTTLMRTVCGLMRESDGEIRWNGESIHRLREEFSREVLFIGHKNGIKDDLTGVENLRVCSTLDGNPITERQAWDSLEKMGLMGHEDLPSRVLSQGQKRRVALARLLVNRSRLWVLDEPFTALDVAAVDFLQSIMREHINGGGMVMLTTHQEVNITREQVKELRLGWKEDGRV</sequence>
<dbReference type="AlphaFoldDB" id="A0A0F7K179"/>
<evidence type="ECO:0000259" key="7">
    <source>
        <dbReference type="PROSITE" id="PS50893"/>
    </source>
</evidence>
<dbReference type="NCBIfam" id="TIGR01189">
    <property type="entry name" value="ccmA"/>
    <property type="match status" value="1"/>
</dbReference>
<keyword evidence="9" id="KW-1185">Reference proteome</keyword>
<feature type="domain" description="ABC transporter" evidence="7">
    <location>
        <begin position="2"/>
        <end position="211"/>
    </location>
</feature>
<dbReference type="Pfam" id="PF00005">
    <property type="entry name" value="ABC_tran"/>
    <property type="match status" value="1"/>
</dbReference>
<dbReference type="GO" id="GO:0017004">
    <property type="term" value="P:cytochrome complex assembly"/>
    <property type="evidence" value="ECO:0007669"/>
    <property type="project" value="UniProtKB-KW"/>
</dbReference>
<evidence type="ECO:0000256" key="2">
    <source>
        <dbReference type="ARBA" id="ARBA00022741"/>
    </source>
</evidence>
<dbReference type="PATRIC" id="fig|1543721.4.peg.2180"/>
<dbReference type="InterPro" id="IPR003439">
    <property type="entry name" value="ABC_transporter-like_ATP-bd"/>
</dbReference>
<keyword evidence="4 8" id="KW-0067">ATP-binding</keyword>
<dbReference type="GO" id="GO:0005524">
    <property type="term" value="F:ATP binding"/>
    <property type="evidence" value="ECO:0007669"/>
    <property type="project" value="UniProtKB-KW"/>
</dbReference>
<organism evidence="8 9">
    <name type="scientific">Sedimenticola thiotaurini</name>
    <dbReference type="NCBI Taxonomy" id="1543721"/>
    <lineage>
        <taxon>Bacteria</taxon>
        <taxon>Pseudomonadati</taxon>
        <taxon>Pseudomonadota</taxon>
        <taxon>Gammaproteobacteria</taxon>
        <taxon>Chromatiales</taxon>
        <taxon>Sedimenticolaceae</taxon>
        <taxon>Sedimenticola</taxon>
    </lineage>
</organism>
<dbReference type="Proteomes" id="UP000034410">
    <property type="component" value="Chromosome"/>
</dbReference>
<keyword evidence="5" id="KW-1278">Translocase</keyword>
<evidence type="ECO:0000313" key="8">
    <source>
        <dbReference type="EMBL" id="AKH20718.1"/>
    </source>
</evidence>
<dbReference type="GO" id="GO:0022857">
    <property type="term" value="F:transmembrane transporter activity"/>
    <property type="evidence" value="ECO:0007669"/>
    <property type="project" value="InterPro"/>
</dbReference>
<dbReference type="SUPFAM" id="SSF52540">
    <property type="entry name" value="P-loop containing nucleoside triphosphate hydrolases"/>
    <property type="match status" value="1"/>
</dbReference>
<evidence type="ECO:0000256" key="3">
    <source>
        <dbReference type="ARBA" id="ARBA00022748"/>
    </source>
</evidence>
<dbReference type="NCBIfam" id="NF010061">
    <property type="entry name" value="PRK13538.1"/>
    <property type="match status" value="1"/>
</dbReference>
<protein>
    <submittedName>
        <fullName evidence="8">Heme ABC transporter ATP-binding protein</fullName>
    </submittedName>
</protein>
<dbReference type="GO" id="GO:0016887">
    <property type="term" value="F:ATP hydrolysis activity"/>
    <property type="evidence" value="ECO:0007669"/>
    <property type="project" value="InterPro"/>
</dbReference>
<dbReference type="SMART" id="SM00382">
    <property type="entry name" value="AAA"/>
    <property type="match status" value="1"/>
</dbReference>
<accession>A0A0F7K179</accession>
<evidence type="ECO:0000256" key="6">
    <source>
        <dbReference type="ARBA" id="ARBA00023136"/>
    </source>
</evidence>
<dbReference type="RefSeq" id="WP_046859648.1">
    <property type="nucleotide sequence ID" value="NZ_CP011412.1"/>
</dbReference>
<dbReference type="Gene3D" id="3.40.50.300">
    <property type="entry name" value="P-loop containing nucleotide triphosphate hydrolases"/>
    <property type="match status" value="1"/>
</dbReference>
<keyword evidence="3" id="KW-0201">Cytochrome c-type biogenesis</keyword>
<dbReference type="InterPro" id="IPR003593">
    <property type="entry name" value="AAA+_ATPase"/>
</dbReference>
<dbReference type="PANTHER" id="PTHR43499">
    <property type="entry name" value="ABC TRANSPORTER I FAMILY MEMBER 1"/>
    <property type="match status" value="1"/>
</dbReference>
<evidence type="ECO:0000256" key="5">
    <source>
        <dbReference type="ARBA" id="ARBA00022967"/>
    </source>
</evidence>
<gene>
    <name evidence="8" type="ORF">AAY24_10510</name>
</gene>
<keyword evidence="6" id="KW-0472">Membrane</keyword>
<dbReference type="InterPro" id="IPR005895">
    <property type="entry name" value="ABC_transptr_haem_export_CcmA"/>
</dbReference>
<reference evidence="8 9" key="1">
    <citation type="journal article" date="2015" name="Genome Announc.">
        <title>Complete Genome Sequence of Sedimenticola thiotaurini Strain SIP-G1, a Polyphosphate- and Polyhydroxyalkanoate-Accumulating Sulfur-Oxidizing Gammaproteobacterium Isolated from Salt Marsh Sediments.</title>
        <authorList>
            <person name="Flood B.E."/>
            <person name="Jones D.S."/>
            <person name="Bailey J.V."/>
        </authorList>
    </citation>
    <scope>NUCLEOTIDE SEQUENCE [LARGE SCALE GENOMIC DNA]</scope>
    <source>
        <strain evidence="8 9">SIP-G1</strain>
    </source>
</reference>
<dbReference type="PANTHER" id="PTHR43499:SF1">
    <property type="entry name" value="ABC TRANSPORTER I FAMILY MEMBER 1"/>
    <property type="match status" value="1"/>
</dbReference>
<proteinExistence type="predicted"/>
<dbReference type="InterPro" id="IPR017871">
    <property type="entry name" value="ABC_transporter-like_CS"/>
</dbReference>
<dbReference type="PROSITE" id="PS50893">
    <property type="entry name" value="ABC_TRANSPORTER_2"/>
    <property type="match status" value="1"/>
</dbReference>